<gene>
    <name evidence="4" type="ORF">FLONG3_7191</name>
</gene>
<evidence type="ECO:0000313" key="5">
    <source>
        <dbReference type="Proteomes" id="UP000266234"/>
    </source>
</evidence>
<dbReference type="InterPro" id="IPR016518">
    <property type="entry name" value="Alpha-L-fucosidase"/>
</dbReference>
<protein>
    <submittedName>
        <fullName evidence="4">Alpha-l-fucosidase 2</fullName>
    </submittedName>
</protein>
<dbReference type="Pfam" id="PF21307">
    <property type="entry name" value="Glyco_hydro_95_C"/>
    <property type="match status" value="1"/>
</dbReference>
<dbReference type="Pfam" id="PF14498">
    <property type="entry name" value="Glyco_hyd_65N_2"/>
    <property type="match status" value="1"/>
</dbReference>
<dbReference type="Gene3D" id="1.50.10.10">
    <property type="match status" value="1"/>
</dbReference>
<dbReference type="PANTHER" id="PTHR31084:SF18">
    <property type="entry name" value="GLYCOSYL HYDROLASE FAMILY 95 N-TERMINAL DOMAIN-CONTAINING PROTEIN"/>
    <property type="match status" value="1"/>
</dbReference>
<feature type="domain" description="Glycosyl hydrolase family 95 N-terminal" evidence="1">
    <location>
        <begin position="15"/>
        <end position="254"/>
    </location>
</feature>
<dbReference type="SUPFAM" id="SSF48208">
    <property type="entry name" value="Six-hairpin glycosidases"/>
    <property type="match status" value="1"/>
</dbReference>
<evidence type="ECO:0000259" key="3">
    <source>
        <dbReference type="Pfam" id="PF22124"/>
    </source>
</evidence>
<dbReference type="InterPro" id="IPR008928">
    <property type="entry name" value="6-hairpin_glycosidase_sf"/>
</dbReference>
<dbReference type="InterPro" id="IPR049053">
    <property type="entry name" value="AFCA-like_C"/>
</dbReference>
<dbReference type="PIRSF" id="PIRSF007663">
    <property type="entry name" value="UCP007663"/>
    <property type="match status" value="1"/>
</dbReference>
<accession>A0A395SFT9</accession>
<comment type="caution">
    <text evidence="4">The sequence shown here is derived from an EMBL/GenBank/DDBJ whole genome shotgun (WGS) entry which is preliminary data.</text>
</comment>
<evidence type="ECO:0000313" key="4">
    <source>
        <dbReference type="EMBL" id="RGP71241.1"/>
    </source>
</evidence>
<proteinExistence type="predicted"/>
<feature type="domain" description="Alpha fucosidase A-like C-terminal" evidence="2">
    <location>
        <begin position="686"/>
        <end position="734"/>
    </location>
</feature>
<name>A0A395SFT9_9HYPO</name>
<dbReference type="GO" id="GO:0005975">
    <property type="term" value="P:carbohydrate metabolic process"/>
    <property type="evidence" value="ECO:0007669"/>
    <property type="project" value="InterPro"/>
</dbReference>
<sequence length="766" mass="86005">MDEIETIDTDKSLLLHYAVPASSWTEALPIGNGRLGAMVYGRTSTELLQLNEDSVWYGGPQDRTPRDAYSNLATLRQLIRDEKHQDAEALAREAFFATPANTRHYEPLGQCTIDFGHDEKEISNYHRQLDLKTSQNTTQYKYKGVSYRRDVIASFPNNSLVIRFQASEPARFVVRLNRQSDAEESNEYLDSIRAQENNIILQATPGGKNSNRLALALGVSCKSTDGTVQVIGNCLVVNAAECVIAMGAHTTFRSYNPDASALRDVNSALRESWETLISRHRQDYSKLFSRTSLQMWPDASHIPTDERIQNGRDPGLVALYHNYSRYLLISSSRKSAKALPATLQGIWNPSFSPPRGSRFAININLQMNYWPAASSNLIECAIPLIDHIERMAEKGKRTAKMMYNCRGWCAHHNTDVWADTDPQGLWTSATLWPLGGVWLCIDVVKMLIYQYDHMLHIRIAPLLEGCIQFLLDFLTPSACGKYLVTSPSLSPENTFISESGQTGSLCEGSVMDMTIVRIALESFIWSTSILNKDHPLQKDVMTTLGKLPPFRLHKDGQIQEWGLKNYKEAEPGALHLSHLFGLYPDDFISLDSSPVLVEAARKTLVRRAEHGQNHTGWSRAWLLNIHARLREPQKCEEHMDLLLSNSTLPNLFGSYPALQIDGNLGSCAGITECLVQSNLRPDELSSQVVMIHLLPSCPSSWSNGKLSNVRVMGGWLVSLEWREGQLREPLLLESTVNHAPNALVVFPNGKRVSVTKQKGQQKIWYE</sequence>
<evidence type="ECO:0000259" key="1">
    <source>
        <dbReference type="Pfam" id="PF14498"/>
    </source>
</evidence>
<organism evidence="4 5">
    <name type="scientific">Fusarium longipes</name>
    <dbReference type="NCBI Taxonomy" id="694270"/>
    <lineage>
        <taxon>Eukaryota</taxon>
        <taxon>Fungi</taxon>
        <taxon>Dikarya</taxon>
        <taxon>Ascomycota</taxon>
        <taxon>Pezizomycotina</taxon>
        <taxon>Sordariomycetes</taxon>
        <taxon>Hypocreomycetidae</taxon>
        <taxon>Hypocreales</taxon>
        <taxon>Nectriaceae</taxon>
        <taxon>Fusarium</taxon>
    </lineage>
</organism>
<dbReference type="Pfam" id="PF22124">
    <property type="entry name" value="Glyco_hydro_95_cat"/>
    <property type="match status" value="1"/>
</dbReference>
<reference evidence="4 5" key="1">
    <citation type="journal article" date="2018" name="PLoS Pathog.">
        <title>Evolution of structural diversity of trichothecenes, a family of toxins produced by plant pathogenic and entomopathogenic fungi.</title>
        <authorList>
            <person name="Proctor R.H."/>
            <person name="McCormick S.P."/>
            <person name="Kim H.S."/>
            <person name="Cardoza R.E."/>
            <person name="Stanley A.M."/>
            <person name="Lindo L."/>
            <person name="Kelly A."/>
            <person name="Brown D.W."/>
            <person name="Lee T."/>
            <person name="Vaughan M.M."/>
            <person name="Alexander N.J."/>
            <person name="Busman M."/>
            <person name="Gutierrez S."/>
        </authorList>
    </citation>
    <scope>NUCLEOTIDE SEQUENCE [LARGE SCALE GENOMIC DNA]</scope>
    <source>
        <strain evidence="4 5">NRRL 20695</strain>
    </source>
</reference>
<dbReference type="OrthoDB" id="2848340at2759"/>
<dbReference type="InterPro" id="IPR054363">
    <property type="entry name" value="GH95_cat"/>
</dbReference>
<feature type="domain" description="Glycosyl hydrolase family 95 catalytic" evidence="3">
    <location>
        <begin position="272"/>
        <end position="674"/>
    </location>
</feature>
<dbReference type="InterPro" id="IPR027414">
    <property type="entry name" value="GH95_N_dom"/>
</dbReference>
<dbReference type="GO" id="GO:0004560">
    <property type="term" value="F:alpha-L-fucosidase activity"/>
    <property type="evidence" value="ECO:0007669"/>
    <property type="project" value="InterPro"/>
</dbReference>
<dbReference type="PANTHER" id="PTHR31084">
    <property type="entry name" value="ALPHA-L-FUCOSIDASE 2"/>
    <property type="match status" value="1"/>
</dbReference>
<dbReference type="AlphaFoldDB" id="A0A395SFT9"/>
<keyword evidence="5" id="KW-1185">Reference proteome</keyword>
<dbReference type="Proteomes" id="UP000266234">
    <property type="component" value="Unassembled WGS sequence"/>
</dbReference>
<dbReference type="EMBL" id="PXOG01000162">
    <property type="protein sequence ID" value="RGP71241.1"/>
    <property type="molecule type" value="Genomic_DNA"/>
</dbReference>
<evidence type="ECO:0000259" key="2">
    <source>
        <dbReference type="Pfam" id="PF21307"/>
    </source>
</evidence>
<dbReference type="InterPro" id="IPR012341">
    <property type="entry name" value="6hp_glycosidase-like_sf"/>
</dbReference>